<evidence type="ECO:0000259" key="6">
    <source>
        <dbReference type="PROSITE" id="PS50850"/>
    </source>
</evidence>
<evidence type="ECO:0000256" key="4">
    <source>
        <dbReference type="ARBA" id="ARBA00023136"/>
    </source>
</evidence>
<dbReference type="PROSITE" id="PS50850">
    <property type="entry name" value="MFS"/>
    <property type="match status" value="1"/>
</dbReference>
<feature type="transmembrane region" description="Helical" evidence="5">
    <location>
        <begin position="299"/>
        <end position="318"/>
    </location>
</feature>
<organism evidence="7 8">
    <name type="scientific">Leptotrombidium deliense</name>
    <dbReference type="NCBI Taxonomy" id="299467"/>
    <lineage>
        <taxon>Eukaryota</taxon>
        <taxon>Metazoa</taxon>
        <taxon>Ecdysozoa</taxon>
        <taxon>Arthropoda</taxon>
        <taxon>Chelicerata</taxon>
        <taxon>Arachnida</taxon>
        <taxon>Acari</taxon>
        <taxon>Acariformes</taxon>
        <taxon>Trombidiformes</taxon>
        <taxon>Prostigmata</taxon>
        <taxon>Anystina</taxon>
        <taxon>Parasitengona</taxon>
        <taxon>Trombiculoidea</taxon>
        <taxon>Trombiculidae</taxon>
        <taxon>Leptotrombidium</taxon>
    </lineage>
</organism>
<feature type="transmembrane region" description="Helical" evidence="5">
    <location>
        <begin position="47"/>
        <end position="69"/>
    </location>
</feature>
<feature type="transmembrane region" description="Helical" evidence="5">
    <location>
        <begin position="263"/>
        <end position="287"/>
    </location>
</feature>
<comment type="caution">
    <text evidence="7">The sequence shown here is derived from an EMBL/GenBank/DDBJ whole genome shotgun (WGS) entry which is preliminary data.</text>
</comment>
<evidence type="ECO:0000313" key="7">
    <source>
        <dbReference type="EMBL" id="RWS24106.1"/>
    </source>
</evidence>
<keyword evidence="4 5" id="KW-0472">Membrane</keyword>
<dbReference type="SUPFAM" id="SSF103473">
    <property type="entry name" value="MFS general substrate transporter"/>
    <property type="match status" value="1"/>
</dbReference>
<dbReference type="EMBL" id="NCKV01005373">
    <property type="protein sequence ID" value="RWS24106.1"/>
    <property type="molecule type" value="Genomic_DNA"/>
</dbReference>
<feature type="transmembrane region" description="Helical" evidence="5">
    <location>
        <begin position="9"/>
        <end position="27"/>
    </location>
</feature>
<dbReference type="GO" id="GO:0015232">
    <property type="term" value="F:heme transmembrane transporter activity"/>
    <property type="evidence" value="ECO:0007669"/>
    <property type="project" value="TreeGrafter"/>
</dbReference>
<feature type="domain" description="Major facilitator superfamily (MFS) profile" evidence="6">
    <location>
        <begin position="11"/>
        <end position="412"/>
    </location>
</feature>
<dbReference type="PANTHER" id="PTHR10924">
    <property type="entry name" value="MAJOR FACILITATOR SUPERFAMILY PROTEIN-RELATED"/>
    <property type="match status" value="1"/>
</dbReference>
<dbReference type="GO" id="GO:0097037">
    <property type="term" value="P:heme export"/>
    <property type="evidence" value="ECO:0007669"/>
    <property type="project" value="TreeGrafter"/>
</dbReference>
<name>A0A443S961_9ACAR</name>
<comment type="subcellular location">
    <subcellularLocation>
        <location evidence="1">Membrane</location>
        <topology evidence="1">Multi-pass membrane protein</topology>
    </subcellularLocation>
</comment>
<dbReference type="InterPro" id="IPR020846">
    <property type="entry name" value="MFS_dom"/>
</dbReference>
<evidence type="ECO:0000256" key="3">
    <source>
        <dbReference type="ARBA" id="ARBA00022989"/>
    </source>
</evidence>
<evidence type="ECO:0000256" key="5">
    <source>
        <dbReference type="SAM" id="Phobius"/>
    </source>
</evidence>
<dbReference type="VEuPathDB" id="VectorBase:LDEU007933"/>
<feature type="transmembrane region" description="Helical" evidence="5">
    <location>
        <begin position="109"/>
        <end position="131"/>
    </location>
</feature>
<feature type="transmembrane region" description="Helical" evidence="5">
    <location>
        <begin position="143"/>
        <end position="162"/>
    </location>
</feature>
<keyword evidence="2 5" id="KW-0812">Transmembrane</keyword>
<dbReference type="InterPro" id="IPR011701">
    <property type="entry name" value="MFS"/>
</dbReference>
<dbReference type="Pfam" id="PF07690">
    <property type="entry name" value="MFS_1"/>
    <property type="match status" value="1"/>
</dbReference>
<keyword evidence="3 5" id="KW-1133">Transmembrane helix</keyword>
<evidence type="ECO:0000313" key="8">
    <source>
        <dbReference type="Proteomes" id="UP000288716"/>
    </source>
</evidence>
<protein>
    <submittedName>
        <fullName evidence="7">Putative MFS-type transporter C09D4.1-like isoform X4</fullName>
    </submittedName>
</protein>
<accession>A0A443S961</accession>
<sequence>MVKVYKKRFLMLFLMCLTNCLIMFQSFQYTSISHVVIKYYQVSEVAVTFTTISGNIAFLVFVYFGVLILEKGGIRVALTFAAFFNWLGALIKCFSLQRARFDVLLVGQTVAAIGQITSMPLPPLLASIWFANNETATVVGVNFGCYTLAVALTFVVSTVLFADSENVNSIENDLKTITIVVTIVTSICAILVLLFFRDKPKTPPSIAQQCRVQSGKDNSSLKLLFTNIDYNCLLIAFIFNYSVENTLTVVLNQTVRSVFGDNSIAVTISGTLLMICGIIGAIIVPILLDKFKTFKLISIICYILSIIALIAILTSIWFEKIIALYISIVFFGFFVYGFASIASDIVVDVTYPFPESTSAGVMYSLSSLIGIILAPTTSSLIETIGIYYTLILLIVLLSIGGVSLFCAKWNLKRKSTEENNVNEQQIVYSVDNPAFTLS</sequence>
<dbReference type="OrthoDB" id="422206at2759"/>
<dbReference type="AlphaFoldDB" id="A0A443S961"/>
<evidence type="ECO:0000256" key="1">
    <source>
        <dbReference type="ARBA" id="ARBA00004141"/>
    </source>
</evidence>
<dbReference type="GO" id="GO:0020037">
    <property type="term" value="F:heme binding"/>
    <property type="evidence" value="ECO:0007669"/>
    <property type="project" value="TreeGrafter"/>
</dbReference>
<evidence type="ECO:0000256" key="2">
    <source>
        <dbReference type="ARBA" id="ARBA00022692"/>
    </source>
</evidence>
<proteinExistence type="predicted"/>
<feature type="transmembrane region" description="Helical" evidence="5">
    <location>
        <begin position="76"/>
        <end position="97"/>
    </location>
</feature>
<dbReference type="InterPro" id="IPR036259">
    <property type="entry name" value="MFS_trans_sf"/>
</dbReference>
<keyword evidence="8" id="KW-1185">Reference proteome</keyword>
<gene>
    <name evidence="7" type="ORF">B4U80_13888</name>
</gene>
<feature type="transmembrane region" description="Helical" evidence="5">
    <location>
        <begin position="387"/>
        <end position="407"/>
    </location>
</feature>
<dbReference type="PANTHER" id="PTHR10924:SF4">
    <property type="entry name" value="GH15861P"/>
    <property type="match status" value="1"/>
</dbReference>
<dbReference type="Gene3D" id="1.20.1250.20">
    <property type="entry name" value="MFS general substrate transporter like domains"/>
    <property type="match status" value="2"/>
</dbReference>
<feature type="transmembrane region" description="Helical" evidence="5">
    <location>
        <begin position="324"/>
        <end position="347"/>
    </location>
</feature>
<feature type="transmembrane region" description="Helical" evidence="5">
    <location>
        <begin position="174"/>
        <end position="196"/>
    </location>
</feature>
<reference evidence="7 8" key="1">
    <citation type="journal article" date="2018" name="Gigascience">
        <title>Genomes of trombidid mites reveal novel predicted allergens and laterally-transferred genes associated with secondary metabolism.</title>
        <authorList>
            <person name="Dong X."/>
            <person name="Chaisiri K."/>
            <person name="Xia D."/>
            <person name="Armstrong S.D."/>
            <person name="Fang Y."/>
            <person name="Donnelly M.J."/>
            <person name="Kadowaki T."/>
            <person name="McGarry J.W."/>
            <person name="Darby A.C."/>
            <person name="Makepeace B.L."/>
        </authorList>
    </citation>
    <scope>NUCLEOTIDE SEQUENCE [LARGE SCALE GENOMIC DNA]</scope>
    <source>
        <strain evidence="7">UoL-UT</strain>
    </source>
</reference>
<dbReference type="Proteomes" id="UP000288716">
    <property type="component" value="Unassembled WGS sequence"/>
</dbReference>
<dbReference type="GO" id="GO:0016020">
    <property type="term" value="C:membrane"/>
    <property type="evidence" value="ECO:0007669"/>
    <property type="project" value="UniProtKB-SubCell"/>
</dbReference>
<dbReference type="InterPro" id="IPR049680">
    <property type="entry name" value="FLVCR1-2_SLC49-like"/>
</dbReference>